<dbReference type="Gene3D" id="3.10.290.10">
    <property type="entry name" value="RNA-binding S4 domain"/>
    <property type="match status" value="1"/>
</dbReference>
<dbReference type="EMBL" id="JAMFMB010000001">
    <property type="protein sequence ID" value="MCL6282229.1"/>
    <property type="molecule type" value="Genomic_DNA"/>
</dbReference>
<dbReference type="InterPro" id="IPR036986">
    <property type="entry name" value="S4_RNA-bd_sf"/>
</dbReference>
<proteinExistence type="predicted"/>
<dbReference type="CDD" id="cd00165">
    <property type="entry name" value="S4"/>
    <property type="match status" value="1"/>
</dbReference>
<dbReference type="RefSeq" id="WP_249706272.1">
    <property type="nucleotide sequence ID" value="NZ_JAMFMB010000001.1"/>
</dbReference>
<protein>
    <submittedName>
        <fullName evidence="4">RNA-binding S4 domain-containing protein</fullName>
    </submittedName>
</protein>
<dbReference type="InterPro" id="IPR002942">
    <property type="entry name" value="S4_RNA-bd"/>
</dbReference>
<comment type="caution">
    <text evidence="4">The sequence shown here is derived from an EMBL/GenBank/DDBJ whole genome shotgun (WGS) entry which is preliminary data.</text>
</comment>
<dbReference type="SUPFAM" id="SSF55174">
    <property type="entry name" value="Alpha-L RNA-binding motif"/>
    <property type="match status" value="1"/>
</dbReference>
<dbReference type="Proteomes" id="UP001203880">
    <property type="component" value="Unassembled WGS sequence"/>
</dbReference>
<dbReference type="SMART" id="SM00363">
    <property type="entry name" value="S4"/>
    <property type="match status" value="1"/>
</dbReference>
<keyword evidence="1" id="KW-0694">RNA-binding</keyword>
<dbReference type="Pfam" id="PF01479">
    <property type="entry name" value="S4"/>
    <property type="match status" value="1"/>
</dbReference>
<feature type="domain" description="RNA-binding S4" evidence="3">
    <location>
        <begin position="8"/>
        <end position="71"/>
    </location>
</feature>
<feature type="region of interest" description="Disordered" evidence="2">
    <location>
        <begin position="76"/>
        <end position="123"/>
    </location>
</feature>
<keyword evidence="5" id="KW-1185">Reference proteome</keyword>
<evidence type="ECO:0000256" key="1">
    <source>
        <dbReference type="PROSITE-ProRule" id="PRU00182"/>
    </source>
</evidence>
<evidence type="ECO:0000256" key="2">
    <source>
        <dbReference type="SAM" id="MobiDB-lite"/>
    </source>
</evidence>
<feature type="compositionally biased region" description="Basic and acidic residues" evidence="2">
    <location>
        <begin position="113"/>
        <end position="123"/>
    </location>
</feature>
<accession>A0ABT0PZX9</accession>
<dbReference type="PROSITE" id="PS50889">
    <property type="entry name" value="S4"/>
    <property type="match status" value="1"/>
</dbReference>
<evidence type="ECO:0000313" key="4">
    <source>
        <dbReference type="EMBL" id="MCL6282229.1"/>
    </source>
</evidence>
<evidence type="ECO:0000259" key="3">
    <source>
        <dbReference type="SMART" id="SM00363"/>
    </source>
</evidence>
<evidence type="ECO:0000313" key="5">
    <source>
        <dbReference type="Proteomes" id="UP001203880"/>
    </source>
</evidence>
<reference evidence="4" key="1">
    <citation type="submission" date="2022-05" db="EMBL/GenBank/DDBJ databases">
        <authorList>
            <person name="Park J.-S."/>
        </authorList>
    </citation>
    <scope>NUCLEOTIDE SEQUENCE</scope>
    <source>
        <strain evidence="4">2012CJ41-6</strain>
    </source>
</reference>
<name>A0ABT0PZX9_9RHOB</name>
<gene>
    <name evidence="4" type="ORF">M3P21_01695</name>
</gene>
<sequence length="123" mass="13846">MSEAPTRQRLDKWLWHARFFKTRSLAAKLVAGGKVRVNGTRTEKPAQPVGPGDVLTFAQARDVRVIRIEAIGARRGPAPEAQQLYQDLSEPKDTVAQNPTYEGKGRPTKKERRSLDLSRRQDP</sequence>
<organism evidence="4 5">
    <name type="scientific">Ruegeria spongiae</name>
    <dbReference type="NCBI Taxonomy" id="2942209"/>
    <lineage>
        <taxon>Bacteria</taxon>
        <taxon>Pseudomonadati</taxon>
        <taxon>Pseudomonadota</taxon>
        <taxon>Alphaproteobacteria</taxon>
        <taxon>Rhodobacterales</taxon>
        <taxon>Roseobacteraceae</taxon>
        <taxon>Ruegeria</taxon>
    </lineage>
</organism>